<feature type="region of interest" description="Disordered" evidence="1">
    <location>
        <begin position="201"/>
        <end position="220"/>
    </location>
</feature>
<proteinExistence type="predicted"/>
<feature type="transmembrane region" description="Helical" evidence="2">
    <location>
        <begin position="135"/>
        <end position="152"/>
    </location>
</feature>
<dbReference type="KEGG" id="dae:Dtox_1727"/>
<dbReference type="HOGENOM" id="CLU_1068456_0_0_9"/>
<evidence type="ECO:0000256" key="1">
    <source>
        <dbReference type="SAM" id="MobiDB-lite"/>
    </source>
</evidence>
<gene>
    <name evidence="3" type="ordered locus">Dtox_1727</name>
</gene>
<dbReference type="eggNOG" id="ENOG503331J">
    <property type="taxonomic scope" value="Bacteria"/>
</dbReference>
<protein>
    <submittedName>
        <fullName evidence="3">Uncharacterized protein</fullName>
    </submittedName>
</protein>
<evidence type="ECO:0000313" key="3">
    <source>
        <dbReference type="EMBL" id="ACV62584.1"/>
    </source>
</evidence>
<keyword evidence="2" id="KW-0812">Transmembrane</keyword>
<evidence type="ECO:0000313" key="4">
    <source>
        <dbReference type="Proteomes" id="UP000002217"/>
    </source>
</evidence>
<keyword evidence="2" id="KW-0472">Membrane</keyword>
<evidence type="ECO:0000256" key="2">
    <source>
        <dbReference type="SAM" id="Phobius"/>
    </source>
</evidence>
<keyword evidence="4" id="KW-1185">Reference proteome</keyword>
<organism evidence="3 4">
    <name type="scientific">Desulfofarcimen acetoxidans (strain ATCC 49208 / DSM 771 / KCTC 5769 / VKM B-1644 / 5575)</name>
    <name type="common">Desulfotomaculum acetoxidans</name>
    <dbReference type="NCBI Taxonomy" id="485916"/>
    <lineage>
        <taxon>Bacteria</taxon>
        <taxon>Bacillati</taxon>
        <taxon>Bacillota</taxon>
        <taxon>Clostridia</taxon>
        <taxon>Eubacteriales</taxon>
        <taxon>Peptococcaceae</taxon>
        <taxon>Desulfofarcimen</taxon>
    </lineage>
</organism>
<dbReference type="STRING" id="485916.Dtox_1727"/>
<keyword evidence="2" id="KW-1133">Transmembrane helix</keyword>
<dbReference type="AlphaFoldDB" id="C8VX08"/>
<name>C8VX08_DESAS</name>
<dbReference type="RefSeq" id="WP_015757295.1">
    <property type="nucleotide sequence ID" value="NC_013216.1"/>
</dbReference>
<dbReference type="OrthoDB" id="1680725at2"/>
<reference evidence="3 4" key="1">
    <citation type="journal article" date="2009" name="Stand. Genomic Sci.">
        <title>Complete genome sequence of Desulfotomaculum acetoxidans type strain (5575).</title>
        <authorList>
            <person name="Spring S."/>
            <person name="Lapidus A."/>
            <person name="Schroder M."/>
            <person name="Gleim D."/>
            <person name="Sims D."/>
            <person name="Meincke L."/>
            <person name="Glavina Del Rio T."/>
            <person name="Tice H."/>
            <person name="Copeland A."/>
            <person name="Cheng J.F."/>
            <person name="Lucas S."/>
            <person name="Chen F."/>
            <person name="Nolan M."/>
            <person name="Bruce D."/>
            <person name="Goodwin L."/>
            <person name="Pitluck S."/>
            <person name="Ivanova N."/>
            <person name="Mavromatis K."/>
            <person name="Mikhailova N."/>
            <person name="Pati A."/>
            <person name="Chen A."/>
            <person name="Palaniappan K."/>
            <person name="Land M."/>
            <person name="Hauser L."/>
            <person name="Chang Y.J."/>
            <person name="Jeffries C.D."/>
            <person name="Chain P."/>
            <person name="Saunders E."/>
            <person name="Brettin T."/>
            <person name="Detter J.C."/>
            <person name="Goker M."/>
            <person name="Bristow J."/>
            <person name="Eisen J.A."/>
            <person name="Markowitz V."/>
            <person name="Hugenholtz P."/>
            <person name="Kyrpides N.C."/>
            <person name="Klenk H.P."/>
            <person name="Han C."/>
        </authorList>
    </citation>
    <scope>NUCLEOTIDE SEQUENCE [LARGE SCALE GENOMIC DNA]</scope>
    <source>
        <strain evidence="4">ATCC 49208 / DSM 771 / VKM B-1644</strain>
    </source>
</reference>
<sequence>MQEGMQYRDQLDRQMVNSIKEEILADLKAQKEEERRYERRSGNYLREDRSRNSGFQYSDNNVVREEILKELRAVEEIEKRLARRSNPHTAGLVRELLEEAREKGMTVSELIQAMSGRKPNLRNRLSDMLFNSQRFPLGVGAVLLGLLLIPAARGGLRPLARKIVEEFINMSEKTQTVIARAQEDLSDIVAEAQFARLADSAQQATENNIPEGLSKDSEVH</sequence>
<dbReference type="EMBL" id="CP001720">
    <property type="protein sequence ID" value="ACV62584.1"/>
    <property type="molecule type" value="Genomic_DNA"/>
</dbReference>
<dbReference type="Proteomes" id="UP000002217">
    <property type="component" value="Chromosome"/>
</dbReference>
<accession>C8VX08</accession>